<keyword evidence="3" id="KW-1185">Reference proteome</keyword>
<reference evidence="2 3" key="1">
    <citation type="journal article" date="2020" name="ISME J.">
        <title>Uncovering the hidden diversity of litter-decomposition mechanisms in mushroom-forming fungi.</title>
        <authorList>
            <person name="Floudas D."/>
            <person name="Bentzer J."/>
            <person name="Ahren D."/>
            <person name="Johansson T."/>
            <person name="Persson P."/>
            <person name="Tunlid A."/>
        </authorList>
    </citation>
    <scope>NUCLEOTIDE SEQUENCE [LARGE SCALE GENOMIC DNA]</scope>
    <source>
        <strain evidence="2 3">CBS 291.85</strain>
    </source>
</reference>
<dbReference type="EMBL" id="JAACJM010000068">
    <property type="protein sequence ID" value="KAF5352039.1"/>
    <property type="molecule type" value="Genomic_DNA"/>
</dbReference>
<comment type="caution">
    <text evidence="2">The sequence shown here is derived from an EMBL/GenBank/DDBJ whole genome shotgun (WGS) entry which is preliminary data.</text>
</comment>
<proteinExistence type="predicted"/>
<dbReference type="Proteomes" id="UP000559256">
    <property type="component" value="Unassembled WGS sequence"/>
</dbReference>
<name>A0A8H5D1N0_9AGAR</name>
<evidence type="ECO:0000256" key="1">
    <source>
        <dbReference type="SAM" id="MobiDB-lite"/>
    </source>
</evidence>
<feature type="compositionally biased region" description="Basic and acidic residues" evidence="1">
    <location>
        <begin position="377"/>
        <end position="390"/>
    </location>
</feature>
<accession>A0A8H5D1N0</accession>
<dbReference type="AlphaFoldDB" id="A0A8H5D1N0"/>
<sequence length="398" mass="44882">MDAASDRLPTTLEELEALVEARAQRMLQQETNLQSAKLQTAYDYAEEFANHESHYYPLLVLLAMSPTIFIRTHVLGYNFITGPQHLLIPNGWKDISTRNYLNIFPDEALLLRLALLRLVCLFEAKVIWLPGFVLGSWDNLTARSRCILEHKVLLENREIMGQVLVQGAMALKAYHEPYIPHFFVGANTFTLFRFDSFPDSSNLVFPVSYAADAQAKEQQIAELLPEDHAPKILMFAKPVFSRGPANRLRFSSDMCKAISWMYSRFSNDLSFLPSTLFEIPIDLTVQLPEDTENTDTYVKNWYSELPPSTTDHDHAQGPQSPAVNDSEVDNASPYPPKPKKRKQSVRNPVVEVEGYPGPVAGPSNDGSPPSTPRRVGRRPEAGNARKERPTGLKRKKAD</sequence>
<feature type="region of interest" description="Disordered" evidence="1">
    <location>
        <begin position="302"/>
        <end position="398"/>
    </location>
</feature>
<evidence type="ECO:0000313" key="2">
    <source>
        <dbReference type="EMBL" id="KAF5352039.1"/>
    </source>
</evidence>
<feature type="compositionally biased region" description="Low complexity" evidence="1">
    <location>
        <begin position="348"/>
        <end position="362"/>
    </location>
</feature>
<organism evidence="2 3">
    <name type="scientific">Tetrapyrgos nigripes</name>
    <dbReference type="NCBI Taxonomy" id="182062"/>
    <lineage>
        <taxon>Eukaryota</taxon>
        <taxon>Fungi</taxon>
        <taxon>Dikarya</taxon>
        <taxon>Basidiomycota</taxon>
        <taxon>Agaricomycotina</taxon>
        <taxon>Agaricomycetes</taxon>
        <taxon>Agaricomycetidae</taxon>
        <taxon>Agaricales</taxon>
        <taxon>Marasmiineae</taxon>
        <taxon>Marasmiaceae</taxon>
        <taxon>Tetrapyrgos</taxon>
    </lineage>
</organism>
<evidence type="ECO:0000313" key="3">
    <source>
        <dbReference type="Proteomes" id="UP000559256"/>
    </source>
</evidence>
<gene>
    <name evidence="2" type="ORF">D9758_009459</name>
</gene>
<dbReference type="OrthoDB" id="10683844at2759"/>
<protein>
    <submittedName>
        <fullName evidence="2">Uncharacterized protein</fullName>
    </submittedName>
</protein>